<feature type="non-terminal residue" evidence="2">
    <location>
        <position position="1"/>
    </location>
</feature>
<comment type="caution">
    <text evidence="2">The sequence shown here is derived from an EMBL/GenBank/DDBJ whole genome shotgun (WGS) entry which is preliminary data.</text>
</comment>
<organism evidence="2 3">
    <name type="scientific">Bacillus cereus</name>
    <dbReference type="NCBI Taxonomy" id="1396"/>
    <lineage>
        <taxon>Bacteria</taxon>
        <taxon>Bacillati</taxon>
        <taxon>Bacillota</taxon>
        <taxon>Bacilli</taxon>
        <taxon>Bacillales</taxon>
        <taxon>Bacillaceae</taxon>
        <taxon>Bacillus</taxon>
        <taxon>Bacillus cereus group</taxon>
    </lineage>
</organism>
<accession>A0A9X9A6C2</accession>
<sequence>SLTVDESQLINLLIIRENALAEYVEYIRLLEQQGILYSNIDNILDSLIHLHLNRLIGINREYETKVLTLYRHALHNFNFQYTI</sequence>
<evidence type="ECO:0000259" key="1">
    <source>
        <dbReference type="Pfam" id="PF14028"/>
    </source>
</evidence>
<evidence type="ECO:0000313" key="3">
    <source>
        <dbReference type="Proteomes" id="UP000308444"/>
    </source>
</evidence>
<feature type="domain" description="Thiopeptide-type bacteriocin biosynthesis" evidence="1">
    <location>
        <begin position="12"/>
        <end position="73"/>
    </location>
</feature>
<protein>
    <recommendedName>
        <fullName evidence="1">Thiopeptide-type bacteriocin biosynthesis domain-containing protein</fullName>
    </recommendedName>
</protein>
<proteinExistence type="predicted"/>
<dbReference type="NCBIfam" id="TIGR03891">
    <property type="entry name" value="thiopep_ocin"/>
    <property type="match status" value="1"/>
</dbReference>
<dbReference type="AlphaFoldDB" id="A0A9X9A6C2"/>
<reference evidence="2 3" key="1">
    <citation type="journal article" date="2019" name="Environ. Microbiol.">
        <title>An active ?-lactamase is a part of an orchestrated cell wall stress resistance network of Bacillus subtilis and related rhizosphere species.</title>
        <authorList>
            <person name="Bucher T."/>
            <person name="Keren-Paz A."/>
            <person name="Hausser J."/>
            <person name="Olender T."/>
            <person name="Cytryn E."/>
            <person name="Kolodkin-Gal I."/>
        </authorList>
    </citation>
    <scope>NUCLEOTIDE SEQUENCE [LARGE SCALE GENOMIC DNA]</scope>
    <source>
        <strain evidence="2 3">I32</strain>
    </source>
</reference>
<evidence type="ECO:0000313" key="2">
    <source>
        <dbReference type="EMBL" id="TKI99917.1"/>
    </source>
</evidence>
<gene>
    <name evidence="2" type="ORF">FC695_22860</name>
</gene>
<dbReference type="EMBL" id="SZOH01001730">
    <property type="protein sequence ID" value="TKI99917.1"/>
    <property type="molecule type" value="Genomic_DNA"/>
</dbReference>
<dbReference type="InterPro" id="IPR023809">
    <property type="entry name" value="Thiopep_bacteriocin_synth_dom"/>
</dbReference>
<name>A0A9X9A6C2_BACCE</name>
<dbReference type="Proteomes" id="UP000308444">
    <property type="component" value="Unassembled WGS sequence"/>
</dbReference>
<dbReference type="Pfam" id="PF14028">
    <property type="entry name" value="Lant_dehydr_C"/>
    <property type="match status" value="1"/>
</dbReference>